<reference evidence="3" key="1">
    <citation type="submission" date="2016-02" db="EMBL/GenBank/DDBJ databases">
        <title>Comparative genomics of biotechnologically important yeasts.</title>
        <authorList>
            <consortium name="DOE Joint Genome Institute"/>
            <person name="Riley R."/>
            <person name="Haridas S."/>
            <person name="Wolfe K.H."/>
            <person name="Lopes M.R."/>
            <person name="Hittinger C.T."/>
            <person name="Goker M."/>
            <person name="Salamov A."/>
            <person name="Wisecaver J."/>
            <person name="Long T.M."/>
            <person name="Aerts A.L."/>
            <person name="Barry K."/>
            <person name="Choi C."/>
            <person name="Clum A."/>
            <person name="Coughlan A.Y."/>
            <person name="Deshpande S."/>
            <person name="Douglass A.P."/>
            <person name="Hanson S.J."/>
            <person name="Klenk H.-P."/>
            <person name="Labutti K."/>
            <person name="Lapidus A."/>
            <person name="Lindquist E."/>
            <person name="Lipzen A."/>
            <person name="Meier-Kolthoff J.P."/>
            <person name="Ohm R.A."/>
            <person name="Otillar R.P."/>
            <person name="Pangilinan J."/>
            <person name="Peng Y."/>
            <person name="Rokas A."/>
            <person name="Rosa C.A."/>
            <person name="Scheuner C."/>
            <person name="Sibirny A.A."/>
            <person name="Slot J.C."/>
            <person name="Stielow J.B."/>
            <person name="Sun H."/>
            <person name="Kurtzman C.P."/>
            <person name="Blackwell M."/>
            <person name="Jeffries T.W."/>
            <person name="Grigoriev I.V."/>
        </authorList>
    </citation>
    <scope>NUCLEOTIDE SEQUENCE [LARGE SCALE GENOMIC DNA]</scope>
    <source>
        <strain evidence="3">NRRL Y-17796</strain>
    </source>
</reference>
<keyword evidence="1" id="KW-0472">Membrane</keyword>
<keyword evidence="3" id="KW-1185">Reference proteome</keyword>
<dbReference type="AlphaFoldDB" id="A0A1E4TE00"/>
<accession>A0A1E4TE00</accession>
<gene>
    <name evidence="2" type="ORF">CANCADRAFT_56618</name>
</gene>
<protein>
    <submittedName>
        <fullName evidence="2">Uncharacterized protein</fullName>
    </submittedName>
</protein>
<feature type="transmembrane region" description="Helical" evidence="1">
    <location>
        <begin position="12"/>
        <end position="29"/>
    </location>
</feature>
<feature type="transmembrane region" description="Helical" evidence="1">
    <location>
        <begin position="35"/>
        <end position="56"/>
    </location>
</feature>
<keyword evidence="1" id="KW-0812">Transmembrane</keyword>
<keyword evidence="1" id="KW-1133">Transmembrane helix</keyword>
<name>A0A1E4TE00_9ASCO</name>
<evidence type="ECO:0000313" key="3">
    <source>
        <dbReference type="Proteomes" id="UP000095023"/>
    </source>
</evidence>
<dbReference type="Proteomes" id="UP000095023">
    <property type="component" value="Unassembled WGS sequence"/>
</dbReference>
<evidence type="ECO:0000313" key="2">
    <source>
        <dbReference type="EMBL" id="ODV90002.1"/>
    </source>
</evidence>
<organism evidence="2 3">
    <name type="scientific">Tortispora caseinolytica NRRL Y-17796</name>
    <dbReference type="NCBI Taxonomy" id="767744"/>
    <lineage>
        <taxon>Eukaryota</taxon>
        <taxon>Fungi</taxon>
        <taxon>Dikarya</taxon>
        <taxon>Ascomycota</taxon>
        <taxon>Saccharomycotina</taxon>
        <taxon>Trigonopsidomycetes</taxon>
        <taxon>Trigonopsidales</taxon>
        <taxon>Trigonopsidaceae</taxon>
        <taxon>Tortispora</taxon>
    </lineage>
</organism>
<evidence type="ECO:0000256" key="1">
    <source>
        <dbReference type="SAM" id="Phobius"/>
    </source>
</evidence>
<sequence>MQVMREGAKGAFYGTTMGVIGLGGMHLFWPPFKNITVPGKVFLFSVAFITGTVVLAEQELLREERRVGREEMLKSNDKLAYADRRFRKRAVGSDASS</sequence>
<dbReference type="EMBL" id="KV453842">
    <property type="protein sequence ID" value="ODV90002.1"/>
    <property type="molecule type" value="Genomic_DNA"/>
</dbReference>
<proteinExistence type="predicted"/>